<dbReference type="InterPro" id="IPR006180">
    <property type="entry name" value="3-OHacyl-CoA_DH_CS"/>
</dbReference>
<dbReference type="Proteomes" id="UP000825729">
    <property type="component" value="Unassembled WGS sequence"/>
</dbReference>
<keyword evidence="12" id="KW-1185">Reference proteome</keyword>
<dbReference type="InterPro" id="IPR002885">
    <property type="entry name" value="PPR_rpt"/>
</dbReference>
<dbReference type="InterPro" id="IPR046960">
    <property type="entry name" value="PPR_At4g14850-like_plant"/>
</dbReference>
<feature type="repeat" description="PPR" evidence="8">
    <location>
        <begin position="612"/>
        <end position="646"/>
    </location>
</feature>
<dbReference type="InterPro" id="IPR008927">
    <property type="entry name" value="6-PGluconate_DH-like_C_sf"/>
</dbReference>
<dbReference type="Pfam" id="PF13041">
    <property type="entry name" value="PPR_2"/>
    <property type="match status" value="4"/>
</dbReference>
<dbReference type="GO" id="GO:0004300">
    <property type="term" value="F:enoyl-CoA hydratase activity"/>
    <property type="evidence" value="ECO:0007669"/>
    <property type="project" value="UniProtKB-EC"/>
</dbReference>
<feature type="repeat" description="PPR" evidence="8">
    <location>
        <begin position="347"/>
        <end position="382"/>
    </location>
</feature>
<sequence length="834" mass="92731">MEQVTMIGVVGAGQMGSGIARVVAAAGIPVILHDSDAKALERANKLIATATNSVRCTQNFEELQSADVIIEAIVESEEVKKRLFSQLDKIAKPSAILASNTSSISITRLASATNRPSQVIGMHFMNPPPVMKVIEIIRGVQTSDEVFMKIKTLSERFGKTVMCSQDVPGFIVNRILMPMINEAFYALYTGVATKEDIDKMKLATNHPMGPLTLADFIGLDVCLSILRVLHQGLGDDKYAPCPLLVQYVDAGRLGRKRGIGLRSRSSFEVEAASKGRQEPPFEFEKQKIASLLKTCSRFRDLKLIYAGMVRKNTHQDSFLINLLIAASSNFRRIDFALLVFGQMKEPNVVVYNAILKGFVRCSSPMQALCFYVREMLTSCVLPTSFTFSSLIKACAQVPAVEFGEALHGRTLKSGFGSHLFLQTGLIDFYISCNKAAECQNVFDEMPERDSVAWSTMISAYIQFGDFSSAERLFHEMPDRDIVSWNTMIAGYARCGDVDAAAAMFDQMPSKDLVSWTSMISCYSQNKKFMEAIETFEKMKMAKVLPDEVTIATVISACAHLGALDFGKEVHFYAAQNVFHLDVFIGSALIDMYAKCGSIERSLLVFFKLRERNIFCWNSMIEGLALHGFARDALGMLTKMGREKIKPNGVTFVSVLSACTHAGLVEEGWWVFSSMTQDHLILPQVEHYGCMVDLLSRAGLLEEAVDLIENMKMEPNSVIWGALLSGCKTHRNMDIGLIAAKRLMVLEPTNCGHHSLLLNMYADTNQWGEVATMRGQMKHGSVQKSIPGHSWIEVEHRVHEFVAFDVSHPFFDDISRLILELDGQQKFSGCEFELY</sequence>
<dbReference type="InterPro" id="IPR036291">
    <property type="entry name" value="NAD(P)-bd_dom_sf"/>
</dbReference>
<dbReference type="InterPro" id="IPR006108">
    <property type="entry name" value="3HC_DH_C"/>
</dbReference>
<dbReference type="GO" id="GO:0006631">
    <property type="term" value="P:fatty acid metabolic process"/>
    <property type="evidence" value="ECO:0007669"/>
    <property type="project" value="InterPro"/>
</dbReference>
<dbReference type="InterPro" id="IPR011990">
    <property type="entry name" value="TPR-like_helical_dom_sf"/>
</dbReference>
<dbReference type="Gene3D" id="1.10.1040.10">
    <property type="entry name" value="N-(1-d-carboxylethyl)-l-norvaline Dehydrogenase, domain 2"/>
    <property type="match status" value="1"/>
</dbReference>
<dbReference type="FunFam" id="1.25.40.10:FF:000184">
    <property type="entry name" value="Pentatricopeptide repeat-containing protein, chloroplastic"/>
    <property type="match status" value="1"/>
</dbReference>
<dbReference type="PROSITE" id="PS00067">
    <property type="entry name" value="3HCDH"/>
    <property type="match status" value="1"/>
</dbReference>
<dbReference type="NCBIfam" id="TIGR00756">
    <property type="entry name" value="PPR"/>
    <property type="match status" value="4"/>
</dbReference>
<dbReference type="GO" id="GO:0003723">
    <property type="term" value="F:RNA binding"/>
    <property type="evidence" value="ECO:0007669"/>
    <property type="project" value="InterPro"/>
</dbReference>
<dbReference type="InterPro" id="IPR006176">
    <property type="entry name" value="3-OHacyl-CoA_DH_NAD-bd"/>
</dbReference>
<evidence type="ECO:0000313" key="12">
    <source>
        <dbReference type="Proteomes" id="UP000825729"/>
    </source>
</evidence>
<comment type="similarity">
    <text evidence="3">Belongs to the 3-hydroxyacyl-CoA dehydrogenase family.</text>
</comment>
<dbReference type="AlphaFoldDB" id="A0AAV7DSN5"/>
<organism evidence="11 12">
    <name type="scientific">Aristolochia fimbriata</name>
    <name type="common">White veined hardy Dutchman's pipe vine</name>
    <dbReference type="NCBI Taxonomy" id="158543"/>
    <lineage>
        <taxon>Eukaryota</taxon>
        <taxon>Viridiplantae</taxon>
        <taxon>Streptophyta</taxon>
        <taxon>Embryophyta</taxon>
        <taxon>Tracheophyta</taxon>
        <taxon>Spermatophyta</taxon>
        <taxon>Magnoliopsida</taxon>
        <taxon>Magnoliidae</taxon>
        <taxon>Piperales</taxon>
        <taxon>Aristolochiaceae</taxon>
        <taxon>Aristolochia</taxon>
    </lineage>
</organism>
<dbReference type="PROSITE" id="PS51375">
    <property type="entry name" value="PPR"/>
    <property type="match status" value="5"/>
</dbReference>
<protein>
    <recommendedName>
        <fullName evidence="13">3-hydroxyacyl-CoA dehydrogenase</fullName>
    </recommendedName>
</protein>
<dbReference type="FunFam" id="1.25.40.10:FF:000333">
    <property type="entry name" value="Pentatricopeptide repeat-containing protein"/>
    <property type="match status" value="1"/>
</dbReference>
<evidence type="ECO:0000313" key="11">
    <source>
        <dbReference type="EMBL" id="KAG9439206.1"/>
    </source>
</evidence>
<evidence type="ECO:0000256" key="2">
    <source>
        <dbReference type="ARBA" id="ARBA00007005"/>
    </source>
</evidence>
<gene>
    <name evidence="11" type="ORF">H6P81_019371</name>
</gene>
<dbReference type="GO" id="GO:0009451">
    <property type="term" value="P:RNA modification"/>
    <property type="evidence" value="ECO:0007669"/>
    <property type="project" value="InterPro"/>
</dbReference>
<dbReference type="InterPro" id="IPR046848">
    <property type="entry name" value="E_motif"/>
</dbReference>
<evidence type="ECO:0000259" key="10">
    <source>
        <dbReference type="Pfam" id="PF02737"/>
    </source>
</evidence>
<comment type="caution">
    <text evidence="11">The sequence shown here is derived from an EMBL/GenBank/DDBJ whole genome shotgun (WGS) entry which is preliminary data.</text>
</comment>
<dbReference type="Gene3D" id="1.25.40.10">
    <property type="entry name" value="Tetratricopeptide repeat domain"/>
    <property type="match status" value="4"/>
</dbReference>
<proteinExistence type="inferred from homology"/>
<dbReference type="SUPFAM" id="SSF51735">
    <property type="entry name" value="NAD(P)-binding Rossmann-fold domains"/>
    <property type="match status" value="1"/>
</dbReference>
<comment type="similarity">
    <text evidence="1">Belongs to the PPR family. PCMP-H subfamily.</text>
</comment>
<dbReference type="FunFam" id="1.25.40.10:FF:000934">
    <property type="entry name" value="Pentatricopeptide repeat-containing protein"/>
    <property type="match status" value="1"/>
</dbReference>
<dbReference type="GO" id="GO:0016616">
    <property type="term" value="F:oxidoreductase activity, acting on the CH-OH group of donors, NAD or NADP as acceptor"/>
    <property type="evidence" value="ECO:0007669"/>
    <property type="project" value="InterPro"/>
</dbReference>
<evidence type="ECO:0000256" key="5">
    <source>
        <dbReference type="ARBA" id="ARBA00023002"/>
    </source>
</evidence>
<keyword evidence="4" id="KW-0677">Repeat</keyword>
<feature type="domain" description="3-hydroxyacyl-CoA dehydrogenase NAD binding" evidence="10">
    <location>
        <begin position="7"/>
        <end position="166"/>
    </location>
</feature>
<keyword evidence="5" id="KW-0560">Oxidoreductase</keyword>
<reference evidence="11 12" key="1">
    <citation type="submission" date="2021-07" db="EMBL/GenBank/DDBJ databases">
        <title>The Aristolochia fimbriata genome: insights into angiosperm evolution, floral development and chemical biosynthesis.</title>
        <authorList>
            <person name="Jiao Y."/>
        </authorList>
    </citation>
    <scope>NUCLEOTIDE SEQUENCE [LARGE SCALE GENOMIC DNA]</scope>
    <source>
        <strain evidence="11">IBCAS-2021</strain>
        <tissue evidence="11">Leaf</tissue>
    </source>
</reference>
<feature type="repeat" description="PPR" evidence="8">
    <location>
        <begin position="480"/>
        <end position="514"/>
    </location>
</feature>
<evidence type="ECO:0000256" key="8">
    <source>
        <dbReference type="PROSITE-ProRule" id="PRU00708"/>
    </source>
</evidence>
<comment type="catalytic activity">
    <reaction evidence="7">
        <text>a 4-saturated-(3S)-3-hydroxyacyl-CoA = a (3E)-enoyl-CoA + H2O</text>
        <dbReference type="Rhea" id="RHEA:20724"/>
        <dbReference type="ChEBI" id="CHEBI:15377"/>
        <dbReference type="ChEBI" id="CHEBI:58521"/>
        <dbReference type="ChEBI" id="CHEBI:137480"/>
        <dbReference type="EC" id="4.2.1.17"/>
    </reaction>
</comment>
<evidence type="ECO:0000256" key="4">
    <source>
        <dbReference type="ARBA" id="ARBA00022737"/>
    </source>
</evidence>
<evidence type="ECO:0000256" key="1">
    <source>
        <dbReference type="ARBA" id="ARBA00006643"/>
    </source>
</evidence>
<dbReference type="Pfam" id="PF20431">
    <property type="entry name" value="E_motif"/>
    <property type="match status" value="1"/>
</dbReference>
<evidence type="ECO:0000256" key="6">
    <source>
        <dbReference type="ARBA" id="ARBA00023709"/>
    </source>
</evidence>
<name>A0AAV7DSN5_ARIFI</name>
<dbReference type="EMBL" id="JAINDJ010000008">
    <property type="protein sequence ID" value="KAG9439206.1"/>
    <property type="molecule type" value="Genomic_DNA"/>
</dbReference>
<dbReference type="Pfam" id="PF00725">
    <property type="entry name" value="3HCDH"/>
    <property type="match status" value="1"/>
</dbReference>
<dbReference type="PANTHER" id="PTHR47926:SF376">
    <property type="entry name" value="TETRATRICOPEPTIDE-LIKE HELICAL DOMAIN SUPERFAMILY"/>
    <property type="match status" value="1"/>
</dbReference>
<dbReference type="PANTHER" id="PTHR47926">
    <property type="entry name" value="PENTATRICOPEPTIDE REPEAT-CONTAINING PROTEIN"/>
    <property type="match status" value="1"/>
</dbReference>
<accession>A0AAV7DSN5</accession>
<dbReference type="InterPro" id="IPR013328">
    <property type="entry name" value="6PGD_dom2"/>
</dbReference>
<feature type="repeat" description="PPR" evidence="8">
    <location>
        <begin position="449"/>
        <end position="479"/>
    </location>
</feature>
<dbReference type="Pfam" id="PF01535">
    <property type="entry name" value="PPR"/>
    <property type="match status" value="1"/>
</dbReference>
<comment type="catalytic activity">
    <reaction evidence="6">
        <text>a (3S)-3-hydroxyacyl-CoA = a (2E)-enoyl-CoA + H2O</text>
        <dbReference type="Rhea" id="RHEA:16105"/>
        <dbReference type="ChEBI" id="CHEBI:15377"/>
        <dbReference type="ChEBI" id="CHEBI:57318"/>
        <dbReference type="ChEBI" id="CHEBI:58856"/>
        <dbReference type="EC" id="4.2.1.17"/>
    </reaction>
</comment>
<dbReference type="SUPFAM" id="SSF48179">
    <property type="entry name" value="6-phosphogluconate dehydrogenase C-terminal domain-like"/>
    <property type="match status" value="1"/>
</dbReference>
<dbReference type="Gene3D" id="3.40.50.720">
    <property type="entry name" value="NAD(P)-binding Rossmann-like Domain"/>
    <property type="match status" value="1"/>
</dbReference>
<evidence type="ECO:0000259" key="9">
    <source>
        <dbReference type="Pfam" id="PF00725"/>
    </source>
</evidence>
<dbReference type="GO" id="GO:0070403">
    <property type="term" value="F:NAD+ binding"/>
    <property type="evidence" value="ECO:0007669"/>
    <property type="project" value="InterPro"/>
</dbReference>
<feature type="domain" description="3-hydroxyacyl-CoA dehydrogenase C-terminal" evidence="9">
    <location>
        <begin position="169"/>
        <end position="260"/>
    </location>
</feature>
<feature type="repeat" description="PPR" evidence="8">
    <location>
        <begin position="647"/>
        <end position="681"/>
    </location>
</feature>
<evidence type="ECO:0000256" key="3">
    <source>
        <dbReference type="ARBA" id="ARBA00009463"/>
    </source>
</evidence>
<comment type="similarity">
    <text evidence="2">In the central section; belongs to the 3-hydroxyacyl-CoA dehydrogenase family.</text>
</comment>
<evidence type="ECO:0008006" key="13">
    <source>
        <dbReference type="Google" id="ProtNLM"/>
    </source>
</evidence>
<evidence type="ECO:0000256" key="7">
    <source>
        <dbReference type="ARBA" id="ARBA00023717"/>
    </source>
</evidence>
<dbReference type="Pfam" id="PF02737">
    <property type="entry name" value="3HCDH_N"/>
    <property type="match status" value="1"/>
</dbReference>